<evidence type="ECO:0000256" key="2">
    <source>
        <dbReference type="ARBA" id="ARBA00023125"/>
    </source>
</evidence>
<dbReference type="InterPro" id="IPR052183">
    <property type="entry name" value="IS_Transposase"/>
</dbReference>
<proteinExistence type="predicted"/>
<name>A0A1M5ZXV3_9RHOB</name>
<evidence type="ECO:0000313" key="5">
    <source>
        <dbReference type="EMBL" id="SHI29070.1"/>
    </source>
</evidence>
<keyword evidence="3" id="KW-0233">DNA recombination</keyword>
<keyword evidence="2" id="KW-0238">DNA-binding</keyword>
<dbReference type="InterPro" id="IPR047930">
    <property type="entry name" value="Transpos_IS6"/>
</dbReference>
<evidence type="ECO:0000256" key="3">
    <source>
        <dbReference type="ARBA" id="ARBA00023172"/>
    </source>
</evidence>
<dbReference type="GO" id="GO:0003677">
    <property type="term" value="F:DNA binding"/>
    <property type="evidence" value="ECO:0007669"/>
    <property type="project" value="UniProtKB-KW"/>
</dbReference>
<gene>
    <name evidence="5" type="ORF">SAMN05444417_0046</name>
</gene>
<dbReference type="PANTHER" id="PTHR35528">
    <property type="entry name" value="BLL1675 PROTEIN"/>
    <property type="match status" value="1"/>
</dbReference>
<protein>
    <submittedName>
        <fullName evidence="5">Putative transposase</fullName>
    </submittedName>
</protein>
<reference evidence="5 6" key="1">
    <citation type="submission" date="2016-11" db="EMBL/GenBank/DDBJ databases">
        <authorList>
            <person name="Jaros S."/>
            <person name="Januszkiewicz K."/>
            <person name="Wedrychowicz H."/>
        </authorList>
    </citation>
    <scope>NUCLEOTIDE SEQUENCE [LARGE SCALE GENOMIC DNA]</scope>
    <source>
        <strain evidence="5 6">DSM 100565</strain>
    </source>
</reference>
<dbReference type="PANTHER" id="PTHR35528:SF3">
    <property type="entry name" value="BLL1675 PROTEIN"/>
    <property type="match status" value="1"/>
</dbReference>
<evidence type="ECO:0000313" key="6">
    <source>
        <dbReference type="Proteomes" id="UP000184292"/>
    </source>
</evidence>
<sequence>MWGRAQTSPRDMTQRDPFRYFKTSSEIIRLAVMLYIRFPLSLRNVEDLLHECGIEVSHETLRYWWNRFGPMFATEIRRRRVGAMRSSRWRWHLEEVFVKINGKTHYLWRAVDQEGEVLESYITKSRDTPAALKFLRKLVRRHRPPEGIVTDHLRTYGAAMKELRASHHETEGRWINNRAENSHQPFRRRERAILRFRQMRCLQKFASVHASIHNHFNLERGLSSRTISKLNSDAALAEWRGLCAG</sequence>
<evidence type="ECO:0000256" key="1">
    <source>
        <dbReference type="ARBA" id="ARBA00022578"/>
    </source>
</evidence>
<dbReference type="Pfam" id="PF13610">
    <property type="entry name" value="DDE_Tnp_IS240"/>
    <property type="match status" value="1"/>
</dbReference>
<dbReference type="STRING" id="1447782.SAMN05444417_0046"/>
<dbReference type="NCBIfam" id="NF033587">
    <property type="entry name" value="transpos_IS6"/>
    <property type="match status" value="1"/>
</dbReference>
<dbReference type="GO" id="GO:0006310">
    <property type="term" value="P:DNA recombination"/>
    <property type="evidence" value="ECO:0007669"/>
    <property type="project" value="UniProtKB-KW"/>
</dbReference>
<accession>A0A1M5ZXV3</accession>
<dbReference type="EMBL" id="FQYO01000001">
    <property type="protein sequence ID" value="SHI29070.1"/>
    <property type="molecule type" value="Genomic_DNA"/>
</dbReference>
<dbReference type="Proteomes" id="UP000184292">
    <property type="component" value="Unassembled WGS sequence"/>
</dbReference>
<dbReference type="AlphaFoldDB" id="A0A1M5ZXV3"/>
<keyword evidence="1" id="KW-0815">Transposition</keyword>
<organism evidence="5 6">
    <name type="scientific">Wenxinia saemankumensis</name>
    <dbReference type="NCBI Taxonomy" id="1447782"/>
    <lineage>
        <taxon>Bacteria</taxon>
        <taxon>Pseudomonadati</taxon>
        <taxon>Pseudomonadota</taxon>
        <taxon>Alphaproteobacteria</taxon>
        <taxon>Rhodobacterales</taxon>
        <taxon>Roseobacteraceae</taxon>
        <taxon>Wenxinia</taxon>
    </lineage>
</organism>
<feature type="domain" description="DDE" evidence="4">
    <location>
        <begin position="89"/>
        <end position="216"/>
    </location>
</feature>
<keyword evidence="6" id="KW-1185">Reference proteome</keyword>
<dbReference type="InterPro" id="IPR032874">
    <property type="entry name" value="DDE_dom"/>
</dbReference>
<dbReference type="SUPFAM" id="SSF53098">
    <property type="entry name" value="Ribonuclease H-like"/>
    <property type="match status" value="1"/>
</dbReference>
<evidence type="ECO:0000259" key="4">
    <source>
        <dbReference type="Pfam" id="PF13610"/>
    </source>
</evidence>
<dbReference type="InterPro" id="IPR012337">
    <property type="entry name" value="RNaseH-like_sf"/>
</dbReference>
<dbReference type="GO" id="GO:0032196">
    <property type="term" value="P:transposition"/>
    <property type="evidence" value="ECO:0007669"/>
    <property type="project" value="UniProtKB-KW"/>
</dbReference>